<dbReference type="InterPro" id="IPR005160">
    <property type="entry name" value="Ku_C"/>
</dbReference>
<dbReference type="EMBL" id="ABEU02000018">
    <property type="protein sequence ID" value="PNR34933.1"/>
    <property type="molecule type" value="Genomic_DNA"/>
</dbReference>
<dbReference type="InterPro" id="IPR036465">
    <property type="entry name" value="vWFA_dom_sf"/>
</dbReference>
<evidence type="ECO:0000256" key="2">
    <source>
        <dbReference type="ARBA" id="ARBA00005240"/>
    </source>
</evidence>
<dbReference type="RefSeq" id="XP_024402781.1">
    <property type="nucleotide sequence ID" value="XM_024547013.2"/>
</dbReference>
<dbReference type="EnsemblPlants" id="Pp3c18_7140V3.4">
    <property type="protein sequence ID" value="Pp3c18_7140V3.4"/>
    <property type="gene ID" value="Pp3c18_7140"/>
</dbReference>
<keyword evidence="6" id="KW-0347">Helicase</keyword>
<evidence type="ECO:0000256" key="10">
    <source>
        <dbReference type="ARBA" id="ARBA00023204"/>
    </source>
</evidence>
<dbReference type="Gramene" id="Pp3c18_7140V3.2">
    <property type="protein sequence ID" value="Pp3c18_7140V3.2"/>
    <property type="gene ID" value="Pp3c18_7140"/>
</dbReference>
<reference evidence="13 15" key="1">
    <citation type="journal article" date="2008" name="Science">
        <title>The Physcomitrella genome reveals evolutionary insights into the conquest of land by plants.</title>
        <authorList>
            <person name="Rensing S."/>
            <person name="Lang D."/>
            <person name="Zimmer A."/>
            <person name="Terry A."/>
            <person name="Salamov A."/>
            <person name="Shapiro H."/>
            <person name="Nishiyama T."/>
            <person name="Perroud P.-F."/>
            <person name="Lindquist E."/>
            <person name="Kamisugi Y."/>
            <person name="Tanahashi T."/>
            <person name="Sakakibara K."/>
            <person name="Fujita T."/>
            <person name="Oishi K."/>
            <person name="Shin-I T."/>
            <person name="Kuroki Y."/>
            <person name="Toyoda A."/>
            <person name="Suzuki Y."/>
            <person name="Hashimoto A."/>
            <person name="Yamaguchi K."/>
            <person name="Sugano A."/>
            <person name="Kohara Y."/>
            <person name="Fujiyama A."/>
            <person name="Anterola A."/>
            <person name="Aoki S."/>
            <person name="Ashton N."/>
            <person name="Barbazuk W.B."/>
            <person name="Barker E."/>
            <person name="Bennetzen J."/>
            <person name="Bezanilla M."/>
            <person name="Blankenship R."/>
            <person name="Cho S.H."/>
            <person name="Dutcher S."/>
            <person name="Estelle M."/>
            <person name="Fawcett J.A."/>
            <person name="Gundlach H."/>
            <person name="Hanada K."/>
            <person name="Heyl A."/>
            <person name="Hicks K.A."/>
            <person name="Hugh J."/>
            <person name="Lohr M."/>
            <person name="Mayer K."/>
            <person name="Melkozernov A."/>
            <person name="Murata T."/>
            <person name="Nelson D."/>
            <person name="Pils B."/>
            <person name="Prigge M."/>
            <person name="Reiss B."/>
            <person name="Renner T."/>
            <person name="Rombauts S."/>
            <person name="Rushton P."/>
            <person name="Sanderfoot A."/>
            <person name="Schween G."/>
            <person name="Shiu S.-H."/>
            <person name="Stueber K."/>
            <person name="Theodoulou F.L."/>
            <person name="Tu H."/>
            <person name="Van de Peer Y."/>
            <person name="Verrier P.J."/>
            <person name="Waters E."/>
            <person name="Wood A."/>
            <person name="Yang L."/>
            <person name="Cove D."/>
            <person name="Cuming A."/>
            <person name="Hasebe M."/>
            <person name="Lucas S."/>
            <person name="Mishler D.B."/>
            <person name="Reski R."/>
            <person name="Grigoriev I."/>
            <person name="Quatrano R.S."/>
            <person name="Boore J.L."/>
        </authorList>
    </citation>
    <scope>NUCLEOTIDE SEQUENCE [LARGE SCALE GENOMIC DNA]</scope>
    <source>
        <strain evidence="14 15">cv. Gransden 2004</strain>
    </source>
</reference>
<dbReference type="InterPro" id="IPR005161">
    <property type="entry name" value="Ku_N"/>
</dbReference>
<keyword evidence="4" id="KW-0227">DNA damage</keyword>
<dbReference type="RefSeq" id="XP_024402782.1">
    <property type="nucleotide sequence ID" value="XM_024547014.2"/>
</dbReference>
<dbReference type="EnsemblPlants" id="Pp3c18_7140V3.2">
    <property type="protein sequence ID" value="Pp3c18_7140V3.2"/>
    <property type="gene ID" value="Pp3c18_7140"/>
</dbReference>
<dbReference type="Gene3D" id="3.40.50.410">
    <property type="entry name" value="von Willebrand factor, type A domain"/>
    <property type="match status" value="1"/>
</dbReference>
<dbReference type="Gramene" id="Pp3c18_7140V3.3">
    <property type="protein sequence ID" value="Pp3c18_7140V3.3"/>
    <property type="gene ID" value="Pp3c18_7140"/>
</dbReference>
<dbReference type="InterPro" id="IPR027388">
    <property type="entry name" value="Ku70_bridge/pillars_dom_sf"/>
</dbReference>
<gene>
    <name evidence="14" type="primary">LOC112295430</name>
    <name evidence="13" type="ORF">PHYPA_022832</name>
</gene>
<dbReference type="SUPFAM" id="SSF100939">
    <property type="entry name" value="SPOC domain-like"/>
    <property type="match status" value="1"/>
</dbReference>
<dbReference type="InterPro" id="IPR003034">
    <property type="entry name" value="SAP_dom"/>
</dbReference>
<dbReference type="SMART" id="SM00559">
    <property type="entry name" value="Ku78"/>
    <property type="match status" value="1"/>
</dbReference>
<comment type="subcellular location">
    <subcellularLocation>
        <location evidence="1">Nucleus</location>
    </subcellularLocation>
</comment>
<dbReference type="RefSeq" id="XP_024402779.1">
    <property type="nucleotide sequence ID" value="XM_024547011.2"/>
</dbReference>
<evidence type="ECO:0000313" key="13">
    <source>
        <dbReference type="EMBL" id="PNR34933.1"/>
    </source>
</evidence>
<dbReference type="Proteomes" id="UP000006727">
    <property type="component" value="Chromosome 18"/>
</dbReference>
<dbReference type="AlphaFoldDB" id="A0A2K1J079"/>
<evidence type="ECO:0000256" key="5">
    <source>
        <dbReference type="ARBA" id="ARBA00022801"/>
    </source>
</evidence>
<keyword evidence="3" id="KW-0547">Nucleotide-binding</keyword>
<dbReference type="STRING" id="3218.A0A2K1J079"/>
<dbReference type="GO" id="GO:0006303">
    <property type="term" value="P:double-strand break repair via nonhomologous end joining"/>
    <property type="evidence" value="ECO:0000318"/>
    <property type="project" value="GO_Central"/>
</dbReference>
<dbReference type="InterPro" id="IPR016194">
    <property type="entry name" value="SPOC-like_C_dom_sf"/>
</dbReference>
<dbReference type="Pfam" id="PF03731">
    <property type="entry name" value="Ku_N"/>
    <property type="match status" value="1"/>
</dbReference>
<sequence length="611" mass="69111">MDYRSLSGLFEDEEEEQEDTYDTDLLANKEYLVYLIDSGCDMMLPFEKGESCLKWAMKAVEENLKKRIIARDDKVGICFFNTLKKKNIQEADGVYVWSELDDLSAELIRNFRSLHGSFQKDIGSQVTAAANAREHPLHDALWVVQAMLRSGVKNVEKSVVIITNNDDPFGDINDAFVRKDLERTTIQRALDAQDLGINIELVALNTPDKLFDKTFYNMITQFEGNEDASQDSEPSSRFDDLVDTLRRRMYKKRIVRKMLLTVGSGTEIALKTYALIRPAVPPSHIFVDSRNNQPLKIERTYICSDTGALMHEPLKRFEEYQGKKVVFSVDDVSDIKRISSVQLRLLGFKSMSCLQPYHNLRPSTFIYPDEVAVKGSTCAFIALHRAMVRLNKYALACLSSRATFQLVALVAQEEEGDSTNGMNVIYLPYSDDIRPAEKYHTSISPISKASEEQVEMATDLIKKLHLKNFSVTDIQDPALQKQYRIIEAVGLEEDDISEIEDETLPDSKRIERASFFAKIFKNSVFGEQYDEEEAESAAAKEKGGAAAQKRKAAAELAATEAQEYNWVQLADAGKLKSLTTEQLKIYLRANGLPLLGKKDILINRILTHLGK</sequence>
<dbReference type="SUPFAM" id="SSF53300">
    <property type="entry name" value="vWA-like"/>
    <property type="match status" value="1"/>
</dbReference>
<dbReference type="Gramene" id="Pp3c18_7140V3.4">
    <property type="protein sequence ID" value="Pp3c18_7140V3.4"/>
    <property type="gene ID" value="Pp3c18_7140"/>
</dbReference>
<dbReference type="InterPro" id="IPR036361">
    <property type="entry name" value="SAP_dom_sf"/>
</dbReference>
<dbReference type="Pfam" id="PF02735">
    <property type="entry name" value="Ku"/>
    <property type="match status" value="1"/>
</dbReference>
<dbReference type="InterPro" id="IPR047087">
    <property type="entry name" value="KU70_core_dom"/>
</dbReference>
<dbReference type="GO" id="GO:0000723">
    <property type="term" value="P:telomere maintenance"/>
    <property type="evidence" value="ECO:0000318"/>
    <property type="project" value="GO_Central"/>
</dbReference>
<reference evidence="13 15" key="2">
    <citation type="journal article" date="2018" name="Plant J.">
        <title>The Physcomitrella patens chromosome-scale assembly reveals moss genome structure and evolution.</title>
        <authorList>
            <person name="Lang D."/>
            <person name="Ullrich K.K."/>
            <person name="Murat F."/>
            <person name="Fuchs J."/>
            <person name="Jenkins J."/>
            <person name="Haas F.B."/>
            <person name="Piednoel M."/>
            <person name="Gundlach H."/>
            <person name="Van Bel M."/>
            <person name="Meyberg R."/>
            <person name="Vives C."/>
            <person name="Morata J."/>
            <person name="Symeonidi A."/>
            <person name="Hiss M."/>
            <person name="Muchero W."/>
            <person name="Kamisugi Y."/>
            <person name="Saleh O."/>
            <person name="Blanc G."/>
            <person name="Decker E.L."/>
            <person name="van Gessel N."/>
            <person name="Grimwood J."/>
            <person name="Hayes R.D."/>
            <person name="Graham S.W."/>
            <person name="Gunter L.E."/>
            <person name="McDaniel S.F."/>
            <person name="Hoernstein S.N.W."/>
            <person name="Larsson A."/>
            <person name="Li F.W."/>
            <person name="Perroud P.F."/>
            <person name="Phillips J."/>
            <person name="Ranjan P."/>
            <person name="Rokshar D.S."/>
            <person name="Rothfels C.J."/>
            <person name="Schneider L."/>
            <person name="Shu S."/>
            <person name="Stevenson D.W."/>
            <person name="Thummler F."/>
            <person name="Tillich M."/>
            <person name="Villarreal Aguilar J.C."/>
            <person name="Widiez T."/>
            <person name="Wong G.K."/>
            <person name="Wymore A."/>
            <person name="Zhang Y."/>
            <person name="Zimmer A.D."/>
            <person name="Quatrano R.S."/>
            <person name="Mayer K.F.X."/>
            <person name="Goodstein D."/>
            <person name="Casacuberta J.M."/>
            <person name="Vandepoele K."/>
            <person name="Reski R."/>
            <person name="Cuming A.C."/>
            <person name="Tuskan G.A."/>
            <person name="Maumus F."/>
            <person name="Salse J."/>
            <person name="Schmutz J."/>
            <person name="Rensing S.A."/>
        </authorList>
    </citation>
    <scope>NUCLEOTIDE SEQUENCE [LARGE SCALE GENOMIC DNA]</scope>
    <source>
        <strain evidence="14 15">cv. Gransden 2004</strain>
    </source>
</reference>
<dbReference type="PaxDb" id="3218-PP1S299_4V6.1"/>
<dbReference type="InterPro" id="IPR006164">
    <property type="entry name" value="DNA_bd_Ku70/Ku80"/>
</dbReference>
<accession>A0A2K1J079</accession>
<evidence type="ECO:0000256" key="9">
    <source>
        <dbReference type="ARBA" id="ARBA00023172"/>
    </source>
</evidence>
<protein>
    <recommendedName>
        <fullName evidence="12">SAP domain-containing protein</fullName>
    </recommendedName>
</protein>
<evidence type="ECO:0000259" key="12">
    <source>
        <dbReference type="PROSITE" id="PS50800"/>
    </source>
</evidence>
<dbReference type="Pfam" id="PF03730">
    <property type="entry name" value="Ku_C"/>
    <property type="match status" value="1"/>
</dbReference>
<keyword evidence="8" id="KW-0238">DNA-binding</keyword>
<evidence type="ECO:0000256" key="8">
    <source>
        <dbReference type="ARBA" id="ARBA00023125"/>
    </source>
</evidence>
<comment type="similarity">
    <text evidence="2">Belongs to the ku70 family.</text>
</comment>
<dbReference type="Gene3D" id="4.10.970.10">
    <property type="entry name" value="Ku70, bridge and pillars"/>
    <property type="match status" value="1"/>
</dbReference>
<dbReference type="EnsemblPlants" id="Pp3c18_7140V3.3">
    <property type="protein sequence ID" value="Pp3c18_7140V3.3"/>
    <property type="gene ID" value="Pp3c18_7140"/>
</dbReference>
<evidence type="ECO:0000256" key="3">
    <source>
        <dbReference type="ARBA" id="ARBA00022741"/>
    </source>
</evidence>
<dbReference type="OMA" id="FWANVKH"/>
<dbReference type="FunFam" id="1.10.1600.10:FF:000003">
    <property type="entry name" value="ATP-dependent DNA helicase 2 subunit KU70"/>
    <property type="match status" value="1"/>
</dbReference>
<dbReference type="PROSITE" id="PS50800">
    <property type="entry name" value="SAP"/>
    <property type="match status" value="1"/>
</dbReference>
<dbReference type="NCBIfam" id="TIGR00578">
    <property type="entry name" value="ku70"/>
    <property type="match status" value="1"/>
</dbReference>
<dbReference type="Pfam" id="PF02037">
    <property type="entry name" value="SAP"/>
    <property type="match status" value="1"/>
</dbReference>
<dbReference type="KEGG" id="ppp:112295430"/>
<dbReference type="InterPro" id="IPR006165">
    <property type="entry name" value="Ku70"/>
</dbReference>
<dbReference type="GO" id="GO:0016787">
    <property type="term" value="F:hydrolase activity"/>
    <property type="evidence" value="ECO:0007669"/>
    <property type="project" value="UniProtKB-KW"/>
</dbReference>
<evidence type="ECO:0000256" key="6">
    <source>
        <dbReference type="ARBA" id="ARBA00022806"/>
    </source>
</evidence>
<dbReference type="GO" id="GO:0042162">
    <property type="term" value="F:telomeric DNA binding"/>
    <property type="evidence" value="ECO:0000318"/>
    <property type="project" value="GO_Central"/>
</dbReference>
<proteinExistence type="inferred from homology"/>
<evidence type="ECO:0000256" key="11">
    <source>
        <dbReference type="ARBA" id="ARBA00023242"/>
    </source>
</evidence>
<keyword evidence="7" id="KW-0067">ATP-binding</keyword>
<organism evidence="13">
    <name type="scientific">Physcomitrium patens</name>
    <name type="common">Spreading-leaved earth moss</name>
    <name type="synonym">Physcomitrella patens</name>
    <dbReference type="NCBI Taxonomy" id="3218"/>
    <lineage>
        <taxon>Eukaryota</taxon>
        <taxon>Viridiplantae</taxon>
        <taxon>Streptophyta</taxon>
        <taxon>Embryophyta</taxon>
        <taxon>Bryophyta</taxon>
        <taxon>Bryophytina</taxon>
        <taxon>Bryopsida</taxon>
        <taxon>Funariidae</taxon>
        <taxon>Funariales</taxon>
        <taxon>Funariaceae</taxon>
        <taxon>Physcomitrium</taxon>
    </lineage>
</organism>
<dbReference type="RefSeq" id="XP_024402778.1">
    <property type="nucleotide sequence ID" value="XM_024547010.2"/>
</dbReference>
<keyword evidence="15" id="KW-1185">Reference proteome</keyword>
<dbReference type="GO" id="GO:0003678">
    <property type="term" value="F:DNA helicase activity"/>
    <property type="evidence" value="ECO:0007669"/>
    <property type="project" value="InterPro"/>
</dbReference>
<dbReference type="GO" id="GO:0043564">
    <property type="term" value="C:Ku70:Ku80 complex"/>
    <property type="evidence" value="ECO:0000318"/>
    <property type="project" value="GO_Central"/>
</dbReference>
<reference evidence="14" key="3">
    <citation type="submission" date="2020-12" db="UniProtKB">
        <authorList>
            <consortium name="EnsemblPlants"/>
        </authorList>
    </citation>
    <scope>IDENTIFICATION</scope>
</reference>
<name>A0A2K1J079_PHYPA</name>
<keyword evidence="5" id="KW-0378">Hydrolase</keyword>
<dbReference type="GO" id="GO:0006310">
    <property type="term" value="P:DNA recombination"/>
    <property type="evidence" value="ECO:0007669"/>
    <property type="project" value="UniProtKB-KW"/>
</dbReference>
<evidence type="ECO:0000313" key="14">
    <source>
        <dbReference type="EnsemblPlants" id="Pp3c18_7140V3.1"/>
    </source>
</evidence>
<dbReference type="GO" id="GO:0003684">
    <property type="term" value="F:damaged DNA binding"/>
    <property type="evidence" value="ECO:0007669"/>
    <property type="project" value="InterPro"/>
</dbReference>
<dbReference type="GeneID" id="112295430"/>
<dbReference type="PANTHER" id="PTHR12604">
    <property type="entry name" value="KU AUTOANTIGEN DNA HELICASE"/>
    <property type="match status" value="1"/>
</dbReference>
<evidence type="ECO:0000256" key="1">
    <source>
        <dbReference type="ARBA" id="ARBA00004123"/>
    </source>
</evidence>
<dbReference type="Gramene" id="Pp3c18_7140V3.1">
    <property type="protein sequence ID" value="Pp3c18_7140V3.1"/>
    <property type="gene ID" value="Pp3c18_7140"/>
</dbReference>
<evidence type="ECO:0000256" key="7">
    <source>
        <dbReference type="ARBA" id="ARBA00022840"/>
    </source>
</evidence>
<dbReference type="EnsemblPlants" id="Pp3c18_7140V3.5">
    <property type="protein sequence ID" value="Pp3c18_7140V3.5"/>
    <property type="gene ID" value="Pp3c18_7140"/>
</dbReference>
<evidence type="ECO:0000313" key="15">
    <source>
        <dbReference type="Proteomes" id="UP000006727"/>
    </source>
</evidence>
<dbReference type="Gene3D" id="1.10.1600.10">
    <property type="match status" value="1"/>
</dbReference>
<evidence type="ECO:0000256" key="4">
    <source>
        <dbReference type="ARBA" id="ARBA00022763"/>
    </source>
</evidence>
<dbReference type="Gene3D" id="2.40.290.10">
    <property type="match status" value="1"/>
</dbReference>
<dbReference type="EnsemblPlants" id="Pp3c18_7140V3.1">
    <property type="protein sequence ID" value="Pp3c18_7140V3.1"/>
    <property type="gene ID" value="Pp3c18_7140"/>
</dbReference>
<keyword evidence="10" id="KW-0234">DNA repair</keyword>
<dbReference type="CDD" id="cd00788">
    <property type="entry name" value="KU70"/>
    <property type="match status" value="1"/>
</dbReference>
<dbReference type="PANTHER" id="PTHR12604:SF2">
    <property type="entry name" value="X-RAY REPAIR CROSS-COMPLEMENTING PROTEIN 6"/>
    <property type="match status" value="1"/>
</dbReference>
<dbReference type="FunCoup" id="A0A2K1J079">
    <property type="interactions" value="4218"/>
</dbReference>
<keyword evidence="11" id="KW-0539">Nucleus</keyword>
<keyword evidence="9" id="KW-0233">DNA recombination</keyword>
<dbReference type="OrthoDB" id="3249161at2759"/>
<dbReference type="Gramene" id="Pp3c18_7140V3.5">
    <property type="protein sequence ID" value="Pp3c18_7140V3.5"/>
    <property type="gene ID" value="Pp3c18_7140"/>
</dbReference>
<dbReference type="GO" id="GO:0005524">
    <property type="term" value="F:ATP binding"/>
    <property type="evidence" value="ECO:0007669"/>
    <property type="project" value="UniProtKB-KW"/>
</dbReference>
<dbReference type="SUPFAM" id="SSF68906">
    <property type="entry name" value="SAP domain"/>
    <property type="match status" value="1"/>
</dbReference>
<feature type="domain" description="SAP" evidence="12">
    <location>
        <begin position="575"/>
        <end position="609"/>
    </location>
</feature>
<dbReference type="PIRSF" id="PIRSF003033">
    <property type="entry name" value="Ku70"/>
    <property type="match status" value="1"/>
</dbReference>